<sequence length="15" mass="1574">MVIPLLGGFDLTIQG</sequence>
<protein>
    <submittedName>
        <fullName evidence="1">Uncharacterized protein</fullName>
    </submittedName>
</protein>
<dbReference type="EMBL" id="GGEC01059739">
    <property type="protein sequence ID" value="MBX40223.1"/>
    <property type="molecule type" value="Transcribed_RNA"/>
</dbReference>
<proteinExistence type="predicted"/>
<reference evidence="1" key="1">
    <citation type="submission" date="2018-02" db="EMBL/GenBank/DDBJ databases">
        <title>Rhizophora mucronata_Transcriptome.</title>
        <authorList>
            <person name="Meera S.P."/>
            <person name="Sreeshan A."/>
            <person name="Augustine A."/>
        </authorList>
    </citation>
    <scope>NUCLEOTIDE SEQUENCE</scope>
    <source>
        <tissue evidence="1">Leaf</tissue>
    </source>
</reference>
<accession>A0A2P2NCL6</accession>
<name>A0A2P2NCL6_RHIMU</name>
<evidence type="ECO:0000313" key="1">
    <source>
        <dbReference type="EMBL" id="MBX40223.1"/>
    </source>
</evidence>
<organism evidence="1">
    <name type="scientific">Rhizophora mucronata</name>
    <name type="common">Asiatic mangrove</name>
    <dbReference type="NCBI Taxonomy" id="61149"/>
    <lineage>
        <taxon>Eukaryota</taxon>
        <taxon>Viridiplantae</taxon>
        <taxon>Streptophyta</taxon>
        <taxon>Embryophyta</taxon>
        <taxon>Tracheophyta</taxon>
        <taxon>Spermatophyta</taxon>
        <taxon>Magnoliopsida</taxon>
        <taxon>eudicotyledons</taxon>
        <taxon>Gunneridae</taxon>
        <taxon>Pentapetalae</taxon>
        <taxon>rosids</taxon>
        <taxon>fabids</taxon>
        <taxon>Malpighiales</taxon>
        <taxon>Rhizophoraceae</taxon>
        <taxon>Rhizophora</taxon>
    </lineage>
</organism>